<gene>
    <name evidence="1" type="ORF">H8707_05715</name>
</gene>
<keyword evidence="2" id="KW-1185">Reference proteome</keyword>
<proteinExistence type="predicted"/>
<reference evidence="1" key="1">
    <citation type="submission" date="2020-08" db="EMBL/GenBank/DDBJ databases">
        <title>Genome public.</title>
        <authorList>
            <person name="Liu C."/>
            <person name="Sun Q."/>
        </authorList>
    </citation>
    <scope>NUCLEOTIDE SEQUENCE</scope>
    <source>
        <strain evidence="1">BX21</strain>
    </source>
</reference>
<comment type="caution">
    <text evidence="1">The sequence shown here is derived from an EMBL/GenBank/DDBJ whole genome shotgun (WGS) entry which is preliminary data.</text>
</comment>
<dbReference type="EMBL" id="JACRTG010000016">
    <property type="protein sequence ID" value="MBC8587731.1"/>
    <property type="molecule type" value="Genomic_DNA"/>
</dbReference>
<evidence type="ECO:0000313" key="2">
    <source>
        <dbReference type="Proteomes" id="UP000601171"/>
    </source>
</evidence>
<protein>
    <submittedName>
        <fullName evidence="1">Uncharacterized protein</fullName>
    </submittedName>
</protein>
<sequence>MITEQNCYIEDSMDRNFLGILHDKNCRGTTSHNQLLSILESLVNKGENINLKNYEIVFKKLIQFIEEENRWAIELMYDRCLLAIGCIVQ</sequence>
<dbReference type="RefSeq" id="WP_262429177.1">
    <property type="nucleotide sequence ID" value="NZ_JACRTG010000016.1"/>
</dbReference>
<accession>A0A926IJR4</accession>
<evidence type="ECO:0000313" key="1">
    <source>
        <dbReference type="EMBL" id="MBC8587731.1"/>
    </source>
</evidence>
<name>A0A926IJR4_9FIRM</name>
<dbReference type="AlphaFoldDB" id="A0A926IJR4"/>
<dbReference type="Proteomes" id="UP000601171">
    <property type="component" value="Unassembled WGS sequence"/>
</dbReference>
<organism evidence="1 2">
    <name type="scientific">Paratissierella segnis</name>
    <dbReference type="NCBI Taxonomy" id="2763679"/>
    <lineage>
        <taxon>Bacteria</taxon>
        <taxon>Bacillati</taxon>
        <taxon>Bacillota</taxon>
        <taxon>Tissierellia</taxon>
        <taxon>Tissierellales</taxon>
        <taxon>Tissierellaceae</taxon>
        <taxon>Paratissierella</taxon>
    </lineage>
</organism>